<dbReference type="InterPro" id="IPR013786">
    <property type="entry name" value="AcylCoA_DH/ox_N"/>
</dbReference>
<feature type="binding site" evidence="6">
    <location>
        <position position="595"/>
    </location>
    <ligand>
        <name>FAD</name>
        <dbReference type="ChEBI" id="CHEBI:57692"/>
    </ligand>
</feature>
<dbReference type="InterPro" id="IPR017938">
    <property type="entry name" value="Riboflavin_synthase-like_b-brl"/>
</dbReference>
<gene>
    <name evidence="9" type="ORF">PMEA_00014988</name>
</gene>
<evidence type="ECO:0000259" key="8">
    <source>
        <dbReference type="PROSITE" id="PS51384"/>
    </source>
</evidence>
<dbReference type="EMBL" id="CALNXJ010000027">
    <property type="protein sequence ID" value="CAH3133260.1"/>
    <property type="molecule type" value="Genomic_DNA"/>
</dbReference>
<feature type="region of interest" description="Disordered" evidence="7">
    <location>
        <begin position="468"/>
        <end position="496"/>
    </location>
</feature>
<dbReference type="Gene3D" id="1.10.540.10">
    <property type="entry name" value="Acyl-CoA dehydrogenase/oxidase, N-terminal domain"/>
    <property type="match status" value="1"/>
</dbReference>
<dbReference type="CDD" id="cd06183">
    <property type="entry name" value="cyt_b5_reduct_like"/>
    <property type="match status" value="1"/>
</dbReference>
<dbReference type="Pfam" id="PF00970">
    <property type="entry name" value="FAD_binding_6"/>
    <property type="match status" value="1"/>
</dbReference>
<dbReference type="AlphaFoldDB" id="A0AAU9X296"/>
<feature type="binding site" evidence="6">
    <location>
        <position position="636"/>
    </location>
    <ligand>
        <name>FAD</name>
        <dbReference type="ChEBI" id="CHEBI:57692"/>
    </ligand>
</feature>
<dbReference type="Pfam" id="PF00441">
    <property type="entry name" value="Acyl-CoA_dh_1"/>
    <property type="match status" value="1"/>
</dbReference>
<comment type="cofactor">
    <cofactor evidence="1 6">
        <name>FAD</name>
        <dbReference type="ChEBI" id="CHEBI:57692"/>
    </cofactor>
</comment>
<dbReference type="SUPFAM" id="SSF47203">
    <property type="entry name" value="Acyl-CoA dehydrogenase C-terminal domain-like"/>
    <property type="match status" value="1"/>
</dbReference>
<dbReference type="Proteomes" id="UP001159428">
    <property type="component" value="Unassembled WGS sequence"/>
</dbReference>
<organism evidence="9 10">
    <name type="scientific">Pocillopora meandrina</name>
    <dbReference type="NCBI Taxonomy" id="46732"/>
    <lineage>
        <taxon>Eukaryota</taxon>
        <taxon>Metazoa</taxon>
        <taxon>Cnidaria</taxon>
        <taxon>Anthozoa</taxon>
        <taxon>Hexacorallia</taxon>
        <taxon>Scleractinia</taxon>
        <taxon>Astrocoeniina</taxon>
        <taxon>Pocilloporidae</taxon>
        <taxon>Pocillopora</taxon>
    </lineage>
</organism>
<evidence type="ECO:0000313" key="10">
    <source>
        <dbReference type="Proteomes" id="UP001159428"/>
    </source>
</evidence>
<dbReference type="InterPro" id="IPR008333">
    <property type="entry name" value="Cbr1-like_FAD-bd_dom"/>
</dbReference>
<dbReference type="SUPFAM" id="SSF63380">
    <property type="entry name" value="Riboflavin synthase domain-like"/>
    <property type="match status" value="1"/>
</dbReference>
<dbReference type="InterPro" id="IPR017927">
    <property type="entry name" value="FAD-bd_FR_type"/>
</dbReference>
<feature type="binding site" evidence="6">
    <location>
        <position position="568"/>
    </location>
    <ligand>
        <name>FAD</name>
        <dbReference type="ChEBI" id="CHEBI:57692"/>
    </ligand>
</feature>
<dbReference type="SUPFAM" id="SSF52343">
    <property type="entry name" value="Ferredoxin reductase-like, C-terminal NADP-linked domain"/>
    <property type="match status" value="1"/>
</dbReference>
<feature type="binding site" evidence="6">
    <location>
        <position position="587"/>
    </location>
    <ligand>
        <name>FAD</name>
        <dbReference type="ChEBI" id="CHEBI:57692"/>
    </ligand>
</feature>
<dbReference type="Gene3D" id="2.40.30.10">
    <property type="entry name" value="Translation factors"/>
    <property type="match status" value="1"/>
</dbReference>
<keyword evidence="10" id="KW-1185">Reference proteome</keyword>
<evidence type="ECO:0000256" key="5">
    <source>
        <dbReference type="ARBA" id="ARBA00023002"/>
    </source>
</evidence>
<dbReference type="GO" id="GO:0003995">
    <property type="term" value="F:acyl-CoA dehydrogenase activity"/>
    <property type="evidence" value="ECO:0007669"/>
    <property type="project" value="InterPro"/>
</dbReference>
<evidence type="ECO:0000256" key="3">
    <source>
        <dbReference type="ARBA" id="ARBA00022630"/>
    </source>
</evidence>
<name>A0AAU9X296_9CNID</name>
<dbReference type="GO" id="GO:0050660">
    <property type="term" value="F:flavin adenine dinucleotide binding"/>
    <property type="evidence" value="ECO:0007669"/>
    <property type="project" value="InterPro"/>
</dbReference>
<evidence type="ECO:0000256" key="4">
    <source>
        <dbReference type="ARBA" id="ARBA00022827"/>
    </source>
</evidence>
<dbReference type="Gene3D" id="1.20.140.10">
    <property type="entry name" value="Butyryl-CoA Dehydrogenase, subunit A, domain 3"/>
    <property type="match status" value="1"/>
</dbReference>
<comment type="similarity">
    <text evidence="2">Belongs to the acyl-CoA dehydrogenase family.</text>
</comment>
<dbReference type="Gene3D" id="2.40.110.10">
    <property type="entry name" value="Butyryl-CoA Dehydrogenase, subunit A, domain 2"/>
    <property type="match status" value="1"/>
</dbReference>
<dbReference type="PROSITE" id="PS00073">
    <property type="entry name" value="ACYL_COA_DH_2"/>
    <property type="match status" value="1"/>
</dbReference>
<dbReference type="Pfam" id="PF00175">
    <property type="entry name" value="NAD_binding_1"/>
    <property type="match status" value="1"/>
</dbReference>
<dbReference type="InterPro" id="IPR036250">
    <property type="entry name" value="AcylCo_DH-like_C"/>
</dbReference>
<dbReference type="InterPro" id="IPR009100">
    <property type="entry name" value="AcylCoA_DH/oxidase_NM_dom_sf"/>
</dbReference>
<evidence type="ECO:0000256" key="2">
    <source>
        <dbReference type="ARBA" id="ARBA00009347"/>
    </source>
</evidence>
<protein>
    <recommendedName>
        <fullName evidence="8">FAD-binding FR-type domain-containing protein</fullName>
    </recommendedName>
</protein>
<accession>A0AAU9X296</accession>
<feature type="domain" description="FAD-binding FR-type" evidence="8">
    <location>
        <begin position="513"/>
        <end position="619"/>
    </location>
</feature>
<keyword evidence="5" id="KW-0560">Oxidoreductase</keyword>
<feature type="binding site" evidence="6">
    <location>
        <position position="585"/>
    </location>
    <ligand>
        <name>FAD</name>
        <dbReference type="ChEBI" id="CHEBI:57692"/>
    </ligand>
</feature>
<proteinExistence type="inferred from homology"/>
<comment type="caution">
    <text evidence="9">The sequence shown here is derived from an EMBL/GenBank/DDBJ whole genome shotgun (WGS) entry which is preliminary data.</text>
</comment>
<keyword evidence="4 6" id="KW-0274">FAD</keyword>
<dbReference type="InterPro" id="IPR046373">
    <property type="entry name" value="Acyl-CoA_Oxase/DH_mid-dom_sf"/>
</dbReference>
<dbReference type="InterPro" id="IPR001433">
    <property type="entry name" value="OxRdtase_FAD/NAD-bd"/>
</dbReference>
<dbReference type="SUPFAM" id="SSF56645">
    <property type="entry name" value="Acyl-CoA dehydrogenase NM domain-like"/>
    <property type="match status" value="1"/>
</dbReference>
<dbReference type="Pfam" id="PF02771">
    <property type="entry name" value="Acyl-CoA_dh_N"/>
    <property type="match status" value="1"/>
</dbReference>
<dbReference type="Gene3D" id="3.40.50.80">
    <property type="entry name" value="Nucleotide-binding domain of ferredoxin-NADP reductase (FNR) module"/>
    <property type="match status" value="1"/>
</dbReference>
<dbReference type="PANTHER" id="PTHR19370">
    <property type="entry name" value="NADH-CYTOCHROME B5 REDUCTASE"/>
    <property type="match status" value="1"/>
</dbReference>
<dbReference type="InterPro" id="IPR009075">
    <property type="entry name" value="AcylCo_DH/oxidase_C"/>
</dbReference>
<evidence type="ECO:0000256" key="7">
    <source>
        <dbReference type="SAM" id="MobiDB-lite"/>
    </source>
</evidence>
<dbReference type="PRINTS" id="PR00406">
    <property type="entry name" value="CYTB5RDTASE"/>
</dbReference>
<evidence type="ECO:0000256" key="1">
    <source>
        <dbReference type="ARBA" id="ARBA00001974"/>
    </source>
</evidence>
<dbReference type="CDD" id="cd00567">
    <property type="entry name" value="ACAD"/>
    <property type="match status" value="1"/>
</dbReference>
<evidence type="ECO:0000313" key="9">
    <source>
        <dbReference type="EMBL" id="CAH3133260.1"/>
    </source>
</evidence>
<dbReference type="InterPro" id="IPR039261">
    <property type="entry name" value="FNR_nucleotide-bd"/>
</dbReference>
<keyword evidence="3 6" id="KW-0285">Flavoprotein</keyword>
<sequence length="777" mass="86728">MSLETKFWGKRPFWGLSFDFDPQWYLTDEQKEIQRRLIELCRTTLRPNALVSDQCYEYPHKNMKALASQGLLGLIIPKEFGGMGQNHVCMAMVVETIARYGCPSTAMVCVMHYIAVGSLLFRHHNNALIQDLLRRVNEETLIGTISYSDPATGGHFWYPMSSRTQMTADGRIKILKCGSWATSAGLADFYVITTISPQFDGDFSHLSSFLLYKDEVRADNDDWKSLGMHGNQSRPMVCEATVDEDRLIGPYGDGKAAIDEVGSPRFLLLTAACWNGIAMGAMDIARHHVTTKEHADVGMRIADYPTIQDYFGDAVSGTNACRIMAFSVAQLMDHVTDNNDWNIYKDPKASLRIGSLHPCWSWQLKYECAKNVNNTTDKMMQACGGAGFKRDLGVERLLRDGRAGWVMGPSNEVIKQFVGKSSLFGVECLDIWSQSANRRTLNAELLKLKDEEKLEIAQQLMREVEMNGPVEKSDSSSYQDTEFDNPFNTRPSVSRGPITDVNGTEHLAALSPDCFFPLKLLSVIPMGDKQAEFQFALPQASQHTGCLPGQYVQVRVPLDKDGEKYCQRYFSPVNATTDFGRIDLVMKFESHGQLSQRFKALTPGDLVEFRGPCGGFEYESNSVKHISLVASGSGATPCIQIVRDIMADPGDQTSVSMLYSAETESEFMFKSELDDHSARDERFRVFYTLSKGAGQETWQGGEGHIDKDMISNHLVGPQVLEHKVLLCGGPTMIVSVMRILFQMGYSSHQIFVYGPFGAELLANEGLLLVAVKYTRLC</sequence>
<dbReference type="PROSITE" id="PS51384">
    <property type="entry name" value="FAD_FR"/>
    <property type="match status" value="1"/>
</dbReference>
<dbReference type="InterPro" id="IPR001834">
    <property type="entry name" value="CBR-like"/>
</dbReference>
<evidence type="ECO:0000256" key="6">
    <source>
        <dbReference type="PIRSR" id="PIRSR601834-1"/>
    </source>
</evidence>
<feature type="compositionally biased region" description="Polar residues" evidence="7">
    <location>
        <begin position="475"/>
        <end position="492"/>
    </location>
</feature>
<dbReference type="InterPro" id="IPR006089">
    <property type="entry name" value="Acyl-CoA_DH_CS"/>
</dbReference>
<reference evidence="9 10" key="1">
    <citation type="submission" date="2022-05" db="EMBL/GenBank/DDBJ databases">
        <authorList>
            <consortium name="Genoscope - CEA"/>
            <person name="William W."/>
        </authorList>
    </citation>
    <scope>NUCLEOTIDE SEQUENCE [LARGE SCALE GENOMIC DNA]</scope>
</reference>
<dbReference type="InterPro" id="IPR037069">
    <property type="entry name" value="AcylCoA_DH/ox_N_sf"/>
</dbReference>